<dbReference type="AlphaFoldDB" id="A0A4V2V1E8"/>
<evidence type="ECO:0000313" key="1">
    <source>
        <dbReference type="EMBL" id="TCT20922.1"/>
    </source>
</evidence>
<organism evidence="1 2">
    <name type="scientific">Melghiribacillus thermohalophilus</name>
    <dbReference type="NCBI Taxonomy" id="1324956"/>
    <lineage>
        <taxon>Bacteria</taxon>
        <taxon>Bacillati</taxon>
        <taxon>Bacillota</taxon>
        <taxon>Bacilli</taxon>
        <taxon>Bacillales</taxon>
        <taxon>Bacillaceae</taxon>
        <taxon>Melghiribacillus</taxon>
    </lineage>
</organism>
<accession>A0A4V2V1E8</accession>
<proteinExistence type="predicted"/>
<evidence type="ECO:0000313" key="2">
    <source>
        <dbReference type="Proteomes" id="UP000294650"/>
    </source>
</evidence>
<dbReference type="RefSeq" id="WP_132371990.1">
    <property type="nucleotide sequence ID" value="NZ_SMAN01000012.1"/>
</dbReference>
<keyword evidence="2" id="KW-1185">Reference proteome</keyword>
<comment type="caution">
    <text evidence="1">The sequence shown here is derived from an EMBL/GenBank/DDBJ whole genome shotgun (WGS) entry which is preliminary data.</text>
</comment>
<protein>
    <submittedName>
        <fullName evidence="1">Uncharacterized protein</fullName>
    </submittedName>
</protein>
<gene>
    <name evidence="1" type="ORF">EDD68_11250</name>
</gene>
<reference evidence="1 2" key="1">
    <citation type="submission" date="2019-03" db="EMBL/GenBank/DDBJ databases">
        <title>Genomic Encyclopedia of Type Strains, Phase IV (KMG-IV): sequencing the most valuable type-strain genomes for metagenomic binning, comparative biology and taxonomic classification.</title>
        <authorList>
            <person name="Goeker M."/>
        </authorList>
    </citation>
    <scope>NUCLEOTIDE SEQUENCE [LARGE SCALE GENOMIC DNA]</scope>
    <source>
        <strain evidence="1 2">DSM 25894</strain>
    </source>
</reference>
<dbReference type="OrthoDB" id="2425792at2"/>
<dbReference type="EMBL" id="SMAN01000012">
    <property type="protein sequence ID" value="TCT20922.1"/>
    <property type="molecule type" value="Genomic_DNA"/>
</dbReference>
<name>A0A4V2V1E8_9BACI</name>
<dbReference type="Proteomes" id="UP000294650">
    <property type="component" value="Unassembled WGS sequence"/>
</dbReference>
<sequence>MPLQQIMLTVGYKLHQAERNEVVKMIETGKLKPNNDSRLIQLPDDYAHLSKGGGEVLIEKNQTTYSILFFTYRGLLDNFSGFLYIPNSKSPDNISFINRVKETERIDNKWYFVSSF</sequence>